<keyword evidence="5 8" id="KW-0732">Signal</keyword>
<feature type="chain" id="PRO_5013155555" evidence="8">
    <location>
        <begin position="20"/>
        <end position="503"/>
    </location>
</feature>
<dbReference type="PANTHER" id="PTHR35093">
    <property type="entry name" value="OUTER MEMBRANE PROTEIN NMB0088-RELATED"/>
    <property type="match status" value="1"/>
</dbReference>
<dbReference type="GO" id="GO:0009279">
    <property type="term" value="C:cell outer membrane"/>
    <property type="evidence" value="ECO:0007669"/>
    <property type="project" value="UniProtKB-SubCell"/>
</dbReference>
<feature type="signal peptide" evidence="8">
    <location>
        <begin position="1"/>
        <end position="19"/>
    </location>
</feature>
<gene>
    <name evidence="9" type="ORF">SAMN05444363_1090</name>
</gene>
<dbReference type="Pfam" id="PF03349">
    <property type="entry name" value="Toluene_X"/>
    <property type="match status" value="1"/>
</dbReference>
<dbReference type="InterPro" id="IPR005017">
    <property type="entry name" value="OMPP1/FadL/TodX"/>
</dbReference>
<evidence type="ECO:0000256" key="8">
    <source>
        <dbReference type="SAM" id="SignalP"/>
    </source>
</evidence>
<keyword evidence="4" id="KW-0812">Transmembrane</keyword>
<dbReference type="STRING" id="415425.SAMN05444363_1090"/>
<dbReference type="Gene3D" id="2.40.160.60">
    <property type="entry name" value="Outer membrane protein transport protein (OMPP1/FadL/TodX)"/>
    <property type="match status" value="1"/>
</dbReference>
<evidence type="ECO:0000256" key="6">
    <source>
        <dbReference type="ARBA" id="ARBA00023136"/>
    </source>
</evidence>
<comment type="subcellular location">
    <subcellularLocation>
        <location evidence="1">Cell outer membrane</location>
        <topology evidence="1">Multi-pass membrane protein</topology>
    </subcellularLocation>
</comment>
<accession>A0A1M6CTL5</accession>
<keyword evidence="7" id="KW-0998">Cell outer membrane</keyword>
<keyword evidence="6" id="KW-0472">Membrane</keyword>
<keyword evidence="3" id="KW-1134">Transmembrane beta strand</keyword>
<keyword evidence="10" id="KW-1185">Reference proteome</keyword>
<sequence>MKKYLSLFIIVIGTSATQAQDFTDALRYGQTNQLGTARFRALSGAMGALGGDLSAISVNPASSSIFNNNQISVTLSNSNNKNNSNYFGTKNSESSNAFDLNQAGGVFVFEKNGEKNQWNKFALSINYENQNNFDNSLYFSGINPTNSIDKYFLYYANREGGVSAFNLDNYYYDELTYEEQQAWLGYQSYIIDTDPTYDENNNRLYTSLVPSGGNYYQEKNIQTTGYNGKLTFNASAQYADWLSIGLNLNSHFSDFKRSSYFFESNNNNNTTTDLVKRAYFNEDLHTTGNGFSFQLGAIFKVTNILRLGAAYESPTWYEFTDELTQNAKAVSGSTNGELAPDYADPNVTIVYEPYNLKTPGKITLSGALVFAKVGLLSLDYSLKDYGNTEFKPIRDYKGLNKALKDNLDTSKELRIGAEHKIHQWSLRAGYRFEESPYKDKKIMDDLKGYSAGIGYDFGRTKLDLAYSTAKRNYGEQLFLAGLNDRAAIKNRMDNIIATISFKL</sequence>
<dbReference type="RefSeq" id="WP_073309321.1">
    <property type="nucleotide sequence ID" value="NZ_FQZI01000002.1"/>
</dbReference>
<evidence type="ECO:0000256" key="5">
    <source>
        <dbReference type="ARBA" id="ARBA00022729"/>
    </source>
</evidence>
<dbReference type="AlphaFoldDB" id="A0A1M6CTL5"/>
<organism evidence="9 10">
    <name type="scientific">Flavobacterium terrae</name>
    <dbReference type="NCBI Taxonomy" id="415425"/>
    <lineage>
        <taxon>Bacteria</taxon>
        <taxon>Pseudomonadati</taxon>
        <taxon>Bacteroidota</taxon>
        <taxon>Flavobacteriia</taxon>
        <taxon>Flavobacteriales</taxon>
        <taxon>Flavobacteriaceae</taxon>
        <taxon>Flavobacterium</taxon>
    </lineage>
</organism>
<evidence type="ECO:0000313" key="10">
    <source>
        <dbReference type="Proteomes" id="UP000184488"/>
    </source>
</evidence>
<evidence type="ECO:0000256" key="7">
    <source>
        <dbReference type="ARBA" id="ARBA00023237"/>
    </source>
</evidence>
<protein>
    <submittedName>
        <fullName evidence="9">Outer membrane protein transport protein (OMPP1/FadL/TodX)</fullName>
    </submittedName>
</protein>
<name>A0A1M6CTL5_9FLAO</name>
<comment type="similarity">
    <text evidence="2">Belongs to the OmpP1/FadL family.</text>
</comment>
<evidence type="ECO:0000313" key="9">
    <source>
        <dbReference type="EMBL" id="SHI64362.1"/>
    </source>
</evidence>
<dbReference type="OrthoDB" id="9765571at2"/>
<evidence type="ECO:0000256" key="4">
    <source>
        <dbReference type="ARBA" id="ARBA00022692"/>
    </source>
</evidence>
<proteinExistence type="inferred from homology"/>
<evidence type="ECO:0000256" key="2">
    <source>
        <dbReference type="ARBA" id="ARBA00008163"/>
    </source>
</evidence>
<dbReference type="PANTHER" id="PTHR35093:SF8">
    <property type="entry name" value="OUTER MEMBRANE PROTEIN NMB0088-RELATED"/>
    <property type="match status" value="1"/>
</dbReference>
<dbReference type="SUPFAM" id="SSF56935">
    <property type="entry name" value="Porins"/>
    <property type="match status" value="1"/>
</dbReference>
<dbReference type="GO" id="GO:0015483">
    <property type="term" value="F:long-chain fatty acid transporting porin activity"/>
    <property type="evidence" value="ECO:0007669"/>
    <property type="project" value="TreeGrafter"/>
</dbReference>
<dbReference type="EMBL" id="FQZI01000002">
    <property type="protein sequence ID" value="SHI64362.1"/>
    <property type="molecule type" value="Genomic_DNA"/>
</dbReference>
<dbReference type="Proteomes" id="UP000184488">
    <property type="component" value="Unassembled WGS sequence"/>
</dbReference>
<evidence type="ECO:0000256" key="3">
    <source>
        <dbReference type="ARBA" id="ARBA00022452"/>
    </source>
</evidence>
<reference evidence="10" key="1">
    <citation type="submission" date="2016-11" db="EMBL/GenBank/DDBJ databases">
        <authorList>
            <person name="Varghese N."/>
            <person name="Submissions S."/>
        </authorList>
    </citation>
    <scope>NUCLEOTIDE SEQUENCE [LARGE SCALE GENOMIC DNA]</scope>
    <source>
        <strain evidence="10">DSM 18829</strain>
    </source>
</reference>
<evidence type="ECO:0000256" key="1">
    <source>
        <dbReference type="ARBA" id="ARBA00004571"/>
    </source>
</evidence>